<accession>A0A6N7KSC1</accession>
<gene>
    <name evidence="1" type="ORF">F7Q99_20110</name>
</gene>
<evidence type="ECO:0000313" key="2">
    <source>
        <dbReference type="Proteomes" id="UP000450000"/>
    </source>
</evidence>
<organism evidence="1 2">
    <name type="scientific">Streptomyces kaniharaensis</name>
    <dbReference type="NCBI Taxonomy" id="212423"/>
    <lineage>
        <taxon>Bacteria</taxon>
        <taxon>Bacillati</taxon>
        <taxon>Actinomycetota</taxon>
        <taxon>Actinomycetes</taxon>
        <taxon>Kitasatosporales</taxon>
        <taxon>Streptomycetaceae</taxon>
        <taxon>Streptomyces</taxon>
    </lineage>
</organism>
<comment type="caution">
    <text evidence="1">The sequence shown here is derived from an EMBL/GenBank/DDBJ whole genome shotgun (WGS) entry which is preliminary data.</text>
</comment>
<dbReference type="RefSeq" id="WP_153463314.1">
    <property type="nucleotide sequence ID" value="NZ_WBOF01000001.1"/>
</dbReference>
<dbReference type="AlphaFoldDB" id="A0A6N7KSC1"/>
<protein>
    <submittedName>
        <fullName evidence="1">Uncharacterized protein</fullName>
    </submittedName>
</protein>
<keyword evidence="2" id="KW-1185">Reference proteome</keyword>
<dbReference type="Proteomes" id="UP000450000">
    <property type="component" value="Unassembled WGS sequence"/>
</dbReference>
<evidence type="ECO:0000313" key="1">
    <source>
        <dbReference type="EMBL" id="MQS14506.1"/>
    </source>
</evidence>
<proteinExistence type="predicted"/>
<sequence length="75" mass="8611">MSRRPYPDRNKALHQLWRHGPRRPAAANVMVTLASDASPFLTAVRQAQANLVFDWHPDLQEINGTLDNLYPEMNE</sequence>
<name>A0A6N7KSC1_9ACTN</name>
<reference evidence="1 2" key="1">
    <citation type="submission" date="2019-09" db="EMBL/GenBank/DDBJ databases">
        <title>Genome Sequences of Streptomyces kaniharaensis ATCC 21070.</title>
        <authorList>
            <person name="Zhu W."/>
            <person name="De Crecy-Lagard V."/>
            <person name="Richards N.G."/>
        </authorList>
    </citation>
    <scope>NUCLEOTIDE SEQUENCE [LARGE SCALE GENOMIC DNA]</scope>
    <source>
        <strain evidence="1 2">SF-557</strain>
    </source>
</reference>
<dbReference type="EMBL" id="WBOF01000001">
    <property type="protein sequence ID" value="MQS14506.1"/>
    <property type="molecule type" value="Genomic_DNA"/>
</dbReference>